<dbReference type="Pfam" id="PF03006">
    <property type="entry name" value="HlyIII"/>
    <property type="match status" value="1"/>
</dbReference>
<organism evidence="6 7">
    <name type="scientific">Pseudovibrio ascidiaceicola</name>
    <dbReference type="NCBI Taxonomy" id="285279"/>
    <lineage>
        <taxon>Bacteria</taxon>
        <taxon>Pseudomonadati</taxon>
        <taxon>Pseudomonadota</taxon>
        <taxon>Alphaproteobacteria</taxon>
        <taxon>Hyphomicrobiales</taxon>
        <taxon>Stappiaceae</taxon>
        <taxon>Pseudovibrio</taxon>
    </lineage>
</organism>
<sequence length="229" mass="25073">MEEGIYWINWGDCPRMREETYAERVVDGIIHVVGIAFGAAATTAFVMVLWAADDYARQISIYIYAGTLLAMLVCSATYNILQKDNKIGILRRLDHSAIYFLIAGTYTPLCLMVLGGWLGISMLVGIWICAIAGAAIKILHISSMDKLAVPIYLAMGWVSFFAIVPIYNELSLAGFTLLATGGGLYTVGTLFYIWKNLPFQNAIWHGFVLSAAACHFAMIMVDVALPGLA</sequence>
<evidence type="ECO:0000256" key="4">
    <source>
        <dbReference type="ARBA" id="ARBA00023136"/>
    </source>
</evidence>
<feature type="transmembrane region" description="Helical" evidence="5">
    <location>
        <begin position="147"/>
        <end position="167"/>
    </location>
</feature>
<dbReference type="PANTHER" id="PTHR20855">
    <property type="entry name" value="ADIPOR/PROGESTIN RECEPTOR-RELATED"/>
    <property type="match status" value="1"/>
</dbReference>
<evidence type="ECO:0000256" key="5">
    <source>
        <dbReference type="SAM" id="Phobius"/>
    </source>
</evidence>
<evidence type="ECO:0000313" key="6">
    <source>
        <dbReference type="EMBL" id="SFK89701.1"/>
    </source>
</evidence>
<dbReference type="PANTHER" id="PTHR20855:SF3">
    <property type="entry name" value="LD03007P"/>
    <property type="match status" value="1"/>
</dbReference>
<feature type="transmembrane region" description="Helical" evidence="5">
    <location>
        <begin position="206"/>
        <end position="228"/>
    </location>
</feature>
<accession>A0A1I4DCP9</accession>
<protein>
    <submittedName>
        <fullName evidence="6">Hemolysin III</fullName>
    </submittedName>
</protein>
<keyword evidence="2 5" id="KW-0812">Transmembrane</keyword>
<proteinExistence type="predicted"/>
<evidence type="ECO:0000256" key="1">
    <source>
        <dbReference type="ARBA" id="ARBA00004141"/>
    </source>
</evidence>
<feature type="transmembrane region" description="Helical" evidence="5">
    <location>
        <begin position="93"/>
        <end position="114"/>
    </location>
</feature>
<name>A0A1I4DCP9_9HYPH</name>
<evidence type="ECO:0000256" key="2">
    <source>
        <dbReference type="ARBA" id="ARBA00022692"/>
    </source>
</evidence>
<dbReference type="EMBL" id="FOSK01000011">
    <property type="protein sequence ID" value="SFK89701.1"/>
    <property type="molecule type" value="Genomic_DNA"/>
</dbReference>
<comment type="subcellular location">
    <subcellularLocation>
        <location evidence="1">Membrane</location>
        <topology evidence="1">Multi-pass membrane protein</topology>
    </subcellularLocation>
</comment>
<comment type="caution">
    <text evidence="6">The sequence shown here is derived from an EMBL/GenBank/DDBJ whole genome shotgun (WGS) entry which is preliminary data.</text>
</comment>
<keyword evidence="7" id="KW-1185">Reference proteome</keyword>
<evidence type="ECO:0000313" key="7">
    <source>
        <dbReference type="Proteomes" id="UP000199598"/>
    </source>
</evidence>
<feature type="transmembrane region" description="Helical" evidence="5">
    <location>
        <begin position="120"/>
        <end position="140"/>
    </location>
</feature>
<feature type="transmembrane region" description="Helical" evidence="5">
    <location>
        <begin position="61"/>
        <end position="81"/>
    </location>
</feature>
<keyword evidence="4 5" id="KW-0472">Membrane</keyword>
<reference evidence="6 7" key="1">
    <citation type="submission" date="2016-10" db="EMBL/GenBank/DDBJ databases">
        <authorList>
            <person name="Varghese N."/>
            <person name="Submissions S."/>
        </authorList>
    </citation>
    <scope>NUCLEOTIDE SEQUENCE [LARGE SCALE GENOMIC DNA]</scope>
    <source>
        <strain evidence="6 7">DSM 16392</strain>
    </source>
</reference>
<gene>
    <name evidence="6" type="ORF">SAMN04488518_11141</name>
</gene>
<feature type="transmembrane region" description="Helical" evidence="5">
    <location>
        <begin position="25"/>
        <end position="49"/>
    </location>
</feature>
<evidence type="ECO:0000256" key="3">
    <source>
        <dbReference type="ARBA" id="ARBA00022989"/>
    </source>
</evidence>
<dbReference type="InterPro" id="IPR004254">
    <property type="entry name" value="AdipoR/HlyIII-related"/>
</dbReference>
<keyword evidence="3 5" id="KW-1133">Transmembrane helix</keyword>
<feature type="transmembrane region" description="Helical" evidence="5">
    <location>
        <begin position="173"/>
        <end position="194"/>
    </location>
</feature>
<dbReference type="Proteomes" id="UP000199598">
    <property type="component" value="Unassembled WGS sequence"/>
</dbReference>